<keyword evidence="11" id="KW-1185">Reference proteome</keyword>
<dbReference type="GO" id="GO:0003723">
    <property type="term" value="F:RNA binding"/>
    <property type="evidence" value="ECO:0007669"/>
    <property type="project" value="UniProtKB-UniRule"/>
</dbReference>
<dbReference type="Gene3D" id="1.10.8.100">
    <property type="entry name" value="Ribosomal RNA adenine dimethylase-like, domain 2"/>
    <property type="match status" value="1"/>
</dbReference>
<dbReference type="PANTHER" id="PTHR11727">
    <property type="entry name" value="DIMETHYLADENOSINE TRANSFERASE"/>
    <property type="match status" value="1"/>
</dbReference>
<dbReference type="GO" id="GO:0005759">
    <property type="term" value="C:mitochondrial matrix"/>
    <property type="evidence" value="ECO:0007669"/>
    <property type="project" value="TreeGrafter"/>
</dbReference>
<evidence type="ECO:0000256" key="2">
    <source>
        <dbReference type="ARBA" id="ARBA00022603"/>
    </source>
</evidence>
<evidence type="ECO:0000256" key="5">
    <source>
        <dbReference type="ARBA" id="ARBA00022884"/>
    </source>
</evidence>
<feature type="binding site" evidence="7">
    <location>
        <position position="94"/>
    </location>
    <ligand>
        <name>S-adenosyl-L-methionine</name>
        <dbReference type="ChEBI" id="CHEBI:59789"/>
    </ligand>
</feature>
<dbReference type="InParanoid" id="A0A369J4F8"/>
<feature type="region of interest" description="Disordered" evidence="9">
    <location>
        <begin position="27"/>
        <end position="53"/>
    </location>
</feature>
<dbReference type="GO" id="GO:0034246">
    <property type="term" value="F:mitochondrial transcription factor activity"/>
    <property type="evidence" value="ECO:0007669"/>
    <property type="project" value="TreeGrafter"/>
</dbReference>
<evidence type="ECO:0000313" key="11">
    <source>
        <dbReference type="Proteomes" id="UP000076154"/>
    </source>
</evidence>
<comment type="caution">
    <text evidence="10">The sequence shown here is derived from an EMBL/GenBank/DDBJ whole genome shotgun (WGS) entry which is preliminary data.</text>
</comment>
<keyword evidence="5 7" id="KW-0694">RNA-binding</keyword>
<dbReference type="GO" id="GO:0006391">
    <property type="term" value="P:transcription initiation at mitochondrial promoter"/>
    <property type="evidence" value="ECO:0007669"/>
    <property type="project" value="TreeGrafter"/>
</dbReference>
<reference evidence="10" key="1">
    <citation type="submission" date="2018-04" db="EMBL/GenBank/DDBJ databases">
        <title>Whole genome sequencing of Hypsizygus marmoreus.</title>
        <authorList>
            <person name="Choi I.-G."/>
            <person name="Min B."/>
            <person name="Kim J.-G."/>
            <person name="Kim S."/>
            <person name="Oh Y.-L."/>
            <person name="Kong W.-S."/>
            <person name="Park H."/>
            <person name="Jeong J."/>
            <person name="Song E.-S."/>
        </authorList>
    </citation>
    <scope>NUCLEOTIDE SEQUENCE [LARGE SCALE GENOMIC DNA]</scope>
    <source>
        <strain evidence="10">51987-8</strain>
    </source>
</reference>
<keyword evidence="2 7" id="KW-0489">Methyltransferase</keyword>
<evidence type="ECO:0000313" key="10">
    <source>
        <dbReference type="EMBL" id="RDB16929.1"/>
    </source>
</evidence>
<keyword evidence="8" id="KW-0698">rRNA processing</keyword>
<comment type="caution">
    <text evidence="7">Lacks conserved residue(s) required for the propagation of feature annotation.</text>
</comment>
<dbReference type="InterPro" id="IPR023165">
    <property type="entry name" value="rRNA_Ade_diMease-like_C"/>
</dbReference>
<dbReference type="PANTHER" id="PTHR11727:SF17">
    <property type="entry name" value="DIMETHYLADENOSINE TRANSFERASE 1, MITOCHONDRIAL"/>
    <property type="match status" value="1"/>
</dbReference>
<feature type="binding site" evidence="7">
    <location>
        <position position="171"/>
    </location>
    <ligand>
        <name>S-adenosyl-L-methionine</name>
        <dbReference type="ChEBI" id="CHEBI:59789"/>
    </ligand>
</feature>
<dbReference type="InterPro" id="IPR029063">
    <property type="entry name" value="SAM-dependent_MTases_sf"/>
</dbReference>
<dbReference type="FunCoup" id="A0A369J4F8">
    <property type="interactions" value="18"/>
</dbReference>
<dbReference type="Gene3D" id="3.40.50.150">
    <property type="entry name" value="Vaccinia Virus protein VP39"/>
    <property type="match status" value="1"/>
</dbReference>
<evidence type="ECO:0000256" key="8">
    <source>
        <dbReference type="RuleBase" id="RU362106"/>
    </source>
</evidence>
<evidence type="ECO:0000256" key="1">
    <source>
        <dbReference type="ARBA" id="ARBA00004173"/>
    </source>
</evidence>
<evidence type="ECO:0000256" key="7">
    <source>
        <dbReference type="PROSITE-ProRule" id="PRU01026"/>
    </source>
</evidence>
<proteinExistence type="inferred from homology"/>
<dbReference type="OrthoDB" id="16079at2759"/>
<gene>
    <name evidence="10" type="primary">mtf1</name>
    <name evidence="10" type="ORF">Hypma_002399</name>
</gene>
<evidence type="ECO:0000256" key="6">
    <source>
        <dbReference type="ARBA" id="ARBA00024915"/>
    </source>
</evidence>
<keyword evidence="4 7" id="KW-0949">S-adenosyl-L-methionine</keyword>
<feature type="binding site" evidence="7">
    <location>
        <position position="146"/>
    </location>
    <ligand>
        <name>S-adenosyl-L-methionine</name>
        <dbReference type="ChEBI" id="CHEBI:59789"/>
    </ligand>
</feature>
<organism evidence="10 11">
    <name type="scientific">Hypsizygus marmoreus</name>
    <name type="common">White beech mushroom</name>
    <name type="synonym">Agaricus marmoreus</name>
    <dbReference type="NCBI Taxonomy" id="39966"/>
    <lineage>
        <taxon>Eukaryota</taxon>
        <taxon>Fungi</taxon>
        <taxon>Dikarya</taxon>
        <taxon>Basidiomycota</taxon>
        <taxon>Agaricomycotina</taxon>
        <taxon>Agaricomycetes</taxon>
        <taxon>Agaricomycetidae</taxon>
        <taxon>Agaricales</taxon>
        <taxon>Tricholomatineae</taxon>
        <taxon>Lyophyllaceae</taxon>
        <taxon>Hypsizygus</taxon>
    </lineage>
</organism>
<dbReference type="STRING" id="39966.A0A369J4F8"/>
<evidence type="ECO:0000256" key="4">
    <source>
        <dbReference type="ARBA" id="ARBA00022691"/>
    </source>
</evidence>
<comment type="similarity">
    <text evidence="7 8">Belongs to the class I-like SAM-binding methyltransferase superfamily. rRNA adenine N(6)-methyltransferase family.</text>
</comment>
<comment type="function">
    <text evidence="6">Mitochondrial transcription factor that confers selective promoter recognition on the core subunit of the yeast mitochondrial RNA polymerase. Interacts with DNA in a non-specific manner.</text>
</comment>
<protein>
    <recommendedName>
        <fullName evidence="8">rRNA adenine N(6)-methyltransferase</fullName>
        <ecNumber evidence="8">2.1.1.-</ecNumber>
    </recommendedName>
</protein>
<sequence length="424" mass="48063">MSFRILTAASRRRTLLLVQNHLRPTHLPRRCSSSLHPSQPHDPVQTDVPPPTSQYVYQEPPPPSIDPEKVHLPPEHEWRKHFPLYVSVNHRVSIRHAPTAKKIAEAFVPEGSKDKVIVEAFPGPGQLTRALLDLPKERIKRLIVMEDWEPYLQYLRPLELADPRVKIVNRDGYTWDSYQRLGELGLLDDVPKLGWEEGVHPTLQFISHIPSTVMGEQLVAQFFRSIPERQWLFVYGRVPISFILSEMVSKRVTATITDIGQRCKVSVVAEAVADSAPALPYEALQPFEEHFHPVRAQNSMSAEKKKSPRAVGNPFTTLTIIPKEKQLIKKGDMDAWDYCLRHLFVRKATALSVALPGLAPGAQTLVKKITDPNLPESERVDVRKRVRTLTADEWALVAKAFNDWPFAPSDLSIGDSFVIKERLG</sequence>
<dbReference type="Proteomes" id="UP000076154">
    <property type="component" value="Unassembled WGS sequence"/>
</dbReference>
<dbReference type="AlphaFoldDB" id="A0A369J4F8"/>
<evidence type="ECO:0000256" key="3">
    <source>
        <dbReference type="ARBA" id="ARBA00022679"/>
    </source>
</evidence>
<name>A0A369J4F8_HYPMA</name>
<keyword evidence="3 7" id="KW-0808">Transferase</keyword>
<evidence type="ECO:0000256" key="9">
    <source>
        <dbReference type="SAM" id="MobiDB-lite"/>
    </source>
</evidence>
<dbReference type="GO" id="GO:0000179">
    <property type="term" value="F:rRNA (adenine-N6,N6-)-dimethyltransferase activity"/>
    <property type="evidence" value="ECO:0007669"/>
    <property type="project" value="UniProtKB-UniRule"/>
</dbReference>
<accession>A0A369J4F8</accession>
<dbReference type="Pfam" id="PF00398">
    <property type="entry name" value="RrnaAD"/>
    <property type="match status" value="1"/>
</dbReference>
<dbReference type="EC" id="2.1.1.-" evidence="8"/>
<dbReference type="InterPro" id="IPR001737">
    <property type="entry name" value="KsgA/Erm"/>
</dbReference>
<dbReference type="SUPFAM" id="SSF53335">
    <property type="entry name" value="S-adenosyl-L-methionine-dependent methyltransferases"/>
    <property type="match status" value="1"/>
</dbReference>
<dbReference type="PROSITE" id="PS51689">
    <property type="entry name" value="SAM_RNA_A_N6_MT"/>
    <property type="match status" value="1"/>
</dbReference>
<dbReference type="EMBL" id="LUEZ02000122">
    <property type="protein sequence ID" value="RDB16929.1"/>
    <property type="molecule type" value="Genomic_DNA"/>
</dbReference>
<comment type="subcellular location">
    <subcellularLocation>
        <location evidence="1">Mitochondrion</location>
    </subcellularLocation>
</comment>